<protein>
    <recommendedName>
        <fullName evidence="10">Methylenetetrahydrofolate--tRNA-(uracil-5-)-methyltransferase TrmFO</fullName>
        <ecNumber evidence="10">2.1.1.74</ecNumber>
    </recommendedName>
    <alternativeName>
        <fullName evidence="10">Folate-dependent tRNA (uracil-5-)-methyltransferase</fullName>
    </alternativeName>
    <alternativeName>
        <fullName evidence="10">Folate-dependent tRNA(M-5-U54)-methyltransferase</fullName>
    </alternativeName>
</protein>
<dbReference type="Gene3D" id="3.50.50.60">
    <property type="entry name" value="FAD/NAD(P)-binding domain"/>
    <property type="match status" value="2"/>
</dbReference>
<comment type="similarity">
    <text evidence="10">Belongs to the MnmG family. TrmFO subfamily.</text>
</comment>
<evidence type="ECO:0000256" key="1">
    <source>
        <dbReference type="ARBA" id="ARBA00001974"/>
    </source>
</evidence>
<dbReference type="GO" id="GO:0005829">
    <property type="term" value="C:cytosol"/>
    <property type="evidence" value="ECO:0007669"/>
    <property type="project" value="TreeGrafter"/>
</dbReference>
<evidence type="ECO:0000256" key="8">
    <source>
        <dbReference type="ARBA" id="ARBA00022857"/>
    </source>
</evidence>
<dbReference type="AlphaFoldDB" id="A0A7Y9PHK0"/>
<comment type="cofactor">
    <cofactor evidence="1 10">
        <name>FAD</name>
        <dbReference type="ChEBI" id="CHEBI:57692"/>
    </cofactor>
</comment>
<gene>
    <name evidence="10" type="primary">trmFO</name>
    <name evidence="12" type="ORF">HDF17_001598</name>
</gene>
<dbReference type="InterPro" id="IPR004417">
    <property type="entry name" value="TrmFO"/>
</dbReference>
<evidence type="ECO:0000256" key="10">
    <source>
        <dbReference type="HAMAP-Rule" id="MF_01037"/>
    </source>
</evidence>
<evidence type="ECO:0000256" key="7">
    <source>
        <dbReference type="ARBA" id="ARBA00022827"/>
    </source>
</evidence>
<dbReference type="InterPro" id="IPR036188">
    <property type="entry name" value="FAD/NAD-bd_sf"/>
</dbReference>
<dbReference type="HAMAP" id="MF_01037">
    <property type="entry name" value="TrmFO"/>
    <property type="match status" value="1"/>
</dbReference>
<dbReference type="Pfam" id="PF01134">
    <property type="entry name" value="GIDA"/>
    <property type="match status" value="1"/>
</dbReference>
<evidence type="ECO:0000256" key="6">
    <source>
        <dbReference type="ARBA" id="ARBA00022694"/>
    </source>
</evidence>
<name>A0A7Y9PHK0_9BACT</name>
<dbReference type="GO" id="GO:0002098">
    <property type="term" value="P:tRNA wobble uridine modification"/>
    <property type="evidence" value="ECO:0007669"/>
    <property type="project" value="TreeGrafter"/>
</dbReference>
<comment type="caution">
    <text evidence="12">The sequence shown here is derived from an EMBL/GenBank/DDBJ whole genome shotgun (WGS) entry which is preliminary data.</text>
</comment>
<keyword evidence="5 10" id="KW-0808">Transferase</keyword>
<dbReference type="GO" id="GO:0047151">
    <property type="term" value="F:tRNA (uracil(54)-C5)-methyltransferase activity, 5,10-methylenetetrahydrofolate-dependent"/>
    <property type="evidence" value="ECO:0007669"/>
    <property type="project" value="UniProtKB-UniRule"/>
</dbReference>
<dbReference type="RefSeq" id="WP_179489470.1">
    <property type="nucleotide sequence ID" value="NZ_JACCCW010000001.1"/>
</dbReference>
<keyword evidence="6 10" id="KW-0819">tRNA processing</keyword>
<accession>A0A7Y9PHK0</accession>
<dbReference type="PANTHER" id="PTHR11806">
    <property type="entry name" value="GLUCOSE INHIBITED DIVISION PROTEIN A"/>
    <property type="match status" value="1"/>
</dbReference>
<evidence type="ECO:0000313" key="12">
    <source>
        <dbReference type="EMBL" id="NYF79311.1"/>
    </source>
</evidence>
<keyword evidence="9 10" id="KW-0520">NAD</keyword>
<keyword evidence="2 10" id="KW-0963">Cytoplasm</keyword>
<keyword evidence="7 10" id="KW-0274">FAD</keyword>
<evidence type="ECO:0000256" key="2">
    <source>
        <dbReference type="ARBA" id="ARBA00022490"/>
    </source>
</evidence>
<dbReference type="InterPro" id="IPR040131">
    <property type="entry name" value="MnmG_N"/>
</dbReference>
<feature type="binding site" evidence="10">
    <location>
        <begin position="8"/>
        <end position="13"/>
    </location>
    <ligand>
        <name>FAD</name>
        <dbReference type="ChEBI" id="CHEBI:57692"/>
    </ligand>
</feature>
<evidence type="ECO:0000256" key="3">
    <source>
        <dbReference type="ARBA" id="ARBA00022603"/>
    </source>
</evidence>
<dbReference type="NCBIfam" id="TIGR00137">
    <property type="entry name" value="gid_trmFO"/>
    <property type="match status" value="1"/>
</dbReference>
<dbReference type="NCBIfam" id="NF003739">
    <property type="entry name" value="PRK05335.1"/>
    <property type="match status" value="1"/>
</dbReference>
<evidence type="ECO:0000256" key="5">
    <source>
        <dbReference type="ARBA" id="ARBA00022679"/>
    </source>
</evidence>
<proteinExistence type="inferred from homology"/>
<dbReference type="EC" id="2.1.1.74" evidence="10"/>
<evidence type="ECO:0000259" key="11">
    <source>
        <dbReference type="Pfam" id="PF01134"/>
    </source>
</evidence>
<keyword evidence="13" id="KW-1185">Reference proteome</keyword>
<dbReference type="InterPro" id="IPR002218">
    <property type="entry name" value="MnmG-rel"/>
</dbReference>
<keyword evidence="3 10" id="KW-0489">Methyltransferase</keyword>
<comment type="function">
    <text evidence="10">Catalyzes the folate-dependent formation of 5-methyl-uridine at position 54 (M-5-U54) in all tRNAs.</text>
</comment>
<feature type="domain" description="MnmG N-terminal" evidence="11">
    <location>
        <begin position="4"/>
        <end position="377"/>
    </location>
</feature>
<dbReference type="PANTHER" id="PTHR11806:SF2">
    <property type="entry name" value="METHYLENETETRAHYDROFOLATE--TRNA-(URACIL-5-)-METHYLTRANSFERASE TRMFO"/>
    <property type="match status" value="1"/>
</dbReference>
<organism evidence="12 13">
    <name type="scientific">Granulicella arctica</name>
    <dbReference type="NCBI Taxonomy" id="940613"/>
    <lineage>
        <taxon>Bacteria</taxon>
        <taxon>Pseudomonadati</taxon>
        <taxon>Acidobacteriota</taxon>
        <taxon>Terriglobia</taxon>
        <taxon>Terriglobales</taxon>
        <taxon>Acidobacteriaceae</taxon>
        <taxon>Granulicella</taxon>
    </lineage>
</organism>
<dbReference type="GO" id="GO:0030488">
    <property type="term" value="P:tRNA methylation"/>
    <property type="evidence" value="ECO:0007669"/>
    <property type="project" value="TreeGrafter"/>
</dbReference>
<comment type="subcellular location">
    <subcellularLocation>
        <location evidence="10">Cytoplasm</location>
    </subcellularLocation>
</comment>
<evidence type="ECO:0000256" key="9">
    <source>
        <dbReference type="ARBA" id="ARBA00023027"/>
    </source>
</evidence>
<comment type="catalytic activity">
    <reaction evidence="10">
        <text>uridine(54) in tRNA + (6R)-5,10-methylene-5,6,7,8-tetrahydrofolate + NADH + H(+) = 5-methyluridine(54) in tRNA + (6S)-5,6,7,8-tetrahydrofolate + NAD(+)</text>
        <dbReference type="Rhea" id="RHEA:16873"/>
        <dbReference type="Rhea" id="RHEA-COMP:10167"/>
        <dbReference type="Rhea" id="RHEA-COMP:10193"/>
        <dbReference type="ChEBI" id="CHEBI:15378"/>
        <dbReference type="ChEBI" id="CHEBI:15636"/>
        <dbReference type="ChEBI" id="CHEBI:57453"/>
        <dbReference type="ChEBI" id="CHEBI:57540"/>
        <dbReference type="ChEBI" id="CHEBI:57945"/>
        <dbReference type="ChEBI" id="CHEBI:65315"/>
        <dbReference type="ChEBI" id="CHEBI:74447"/>
        <dbReference type="EC" id="2.1.1.74"/>
    </reaction>
</comment>
<sequence>MKKIKIIGGGLAGPEAALQAAKFDCDVDLYEMRPHRSTEAHQTSDFAELVCSNSLKSESENTAPWLLKQEMRRAGSILLAEADATAVPAGHALAVDRELFSKRVADRIAAEPRITVHREEVTHLDENDADTLTILASGPLTSPALAAELQRLTGSDHLAFYDSISPIVDATTIDMDKVYFAARYDKGTADYINCPFTKEEYETFLDALTTAENVESKDWEKFPVDGTASKLQYFEGCLPIEETARRGRDTLRFGPMKPVGLTDPKTGRWPYAVVQLRQENLRADSYNIVGFQNHLKYGEQARVLRLIPGLERATFLRYGQIHRNTYIHAPSLLTETLQLKAHPRIMIAGQLSGVEGYTESIASGMLAGRYAAALAHGNTLTPAPRASANGSLTHYITHAETKKFQPANITFDLLPPLEVELRKKMRDKKERHKLQCERALAAWDEWLGAIH</sequence>
<comment type="catalytic activity">
    <reaction evidence="10">
        <text>uridine(54) in tRNA + (6R)-5,10-methylene-5,6,7,8-tetrahydrofolate + NADPH + H(+) = 5-methyluridine(54) in tRNA + (6S)-5,6,7,8-tetrahydrofolate + NADP(+)</text>
        <dbReference type="Rhea" id="RHEA:62372"/>
        <dbReference type="Rhea" id="RHEA-COMP:10167"/>
        <dbReference type="Rhea" id="RHEA-COMP:10193"/>
        <dbReference type="ChEBI" id="CHEBI:15378"/>
        <dbReference type="ChEBI" id="CHEBI:15636"/>
        <dbReference type="ChEBI" id="CHEBI:57453"/>
        <dbReference type="ChEBI" id="CHEBI:57783"/>
        <dbReference type="ChEBI" id="CHEBI:58349"/>
        <dbReference type="ChEBI" id="CHEBI:65315"/>
        <dbReference type="ChEBI" id="CHEBI:74447"/>
        <dbReference type="EC" id="2.1.1.74"/>
    </reaction>
</comment>
<evidence type="ECO:0000313" key="13">
    <source>
        <dbReference type="Proteomes" id="UP000589520"/>
    </source>
</evidence>
<dbReference type="Proteomes" id="UP000589520">
    <property type="component" value="Unassembled WGS sequence"/>
</dbReference>
<evidence type="ECO:0000256" key="4">
    <source>
        <dbReference type="ARBA" id="ARBA00022630"/>
    </source>
</evidence>
<keyword evidence="4 10" id="KW-0285">Flavoprotein</keyword>
<dbReference type="SUPFAM" id="SSF51905">
    <property type="entry name" value="FAD/NAD(P)-binding domain"/>
    <property type="match status" value="1"/>
</dbReference>
<keyword evidence="8 10" id="KW-0521">NADP</keyword>
<dbReference type="GO" id="GO:0050660">
    <property type="term" value="F:flavin adenine dinucleotide binding"/>
    <property type="evidence" value="ECO:0007669"/>
    <property type="project" value="UniProtKB-UniRule"/>
</dbReference>
<reference evidence="12 13" key="1">
    <citation type="submission" date="2020-07" db="EMBL/GenBank/DDBJ databases">
        <title>Genomic Encyclopedia of Type Strains, Phase IV (KMG-V): Genome sequencing to study the core and pangenomes of soil and plant-associated prokaryotes.</title>
        <authorList>
            <person name="Whitman W."/>
        </authorList>
    </citation>
    <scope>NUCLEOTIDE SEQUENCE [LARGE SCALE GENOMIC DNA]</scope>
    <source>
        <strain evidence="12 13">X4EP2</strain>
    </source>
</reference>
<dbReference type="EMBL" id="JACCCW010000001">
    <property type="protein sequence ID" value="NYF79311.1"/>
    <property type="molecule type" value="Genomic_DNA"/>
</dbReference>